<name>A0AAN6UTL4_9PEZI</name>
<comment type="caution">
    <text evidence="1">The sequence shown here is derived from an EMBL/GenBank/DDBJ whole genome shotgun (WGS) entry which is preliminary data.</text>
</comment>
<dbReference type="EMBL" id="MU853401">
    <property type="protein sequence ID" value="KAK4138679.1"/>
    <property type="molecule type" value="Genomic_DNA"/>
</dbReference>
<evidence type="ECO:0000313" key="1">
    <source>
        <dbReference type="EMBL" id="KAK4138679.1"/>
    </source>
</evidence>
<dbReference type="Proteomes" id="UP001304895">
    <property type="component" value="Unassembled WGS sequence"/>
</dbReference>
<evidence type="ECO:0000313" key="2">
    <source>
        <dbReference type="Proteomes" id="UP001304895"/>
    </source>
</evidence>
<accession>A0AAN6UTL4</accession>
<keyword evidence="2" id="KW-1185">Reference proteome</keyword>
<reference evidence="1" key="1">
    <citation type="journal article" date="2023" name="Mol. Phylogenet. Evol.">
        <title>Genome-scale phylogeny and comparative genomics of the fungal order Sordariales.</title>
        <authorList>
            <person name="Hensen N."/>
            <person name="Bonometti L."/>
            <person name="Westerberg I."/>
            <person name="Brannstrom I.O."/>
            <person name="Guillou S."/>
            <person name="Cros-Aarteil S."/>
            <person name="Calhoun S."/>
            <person name="Haridas S."/>
            <person name="Kuo A."/>
            <person name="Mondo S."/>
            <person name="Pangilinan J."/>
            <person name="Riley R."/>
            <person name="LaButti K."/>
            <person name="Andreopoulos B."/>
            <person name="Lipzen A."/>
            <person name="Chen C."/>
            <person name="Yan M."/>
            <person name="Daum C."/>
            <person name="Ng V."/>
            <person name="Clum A."/>
            <person name="Steindorff A."/>
            <person name="Ohm R.A."/>
            <person name="Martin F."/>
            <person name="Silar P."/>
            <person name="Natvig D.O."/>
            <person name="Lalanne C."/>
            <person name="Gautier V."/>
            <person name="Ament-Velasquez S.L."/>
            <person name="Kruys A."/>
            <person name="Hutchinson M.I."/>
            <person name="Powell A.J."/>
            <person name="Barry K."/>
            <person name="Miller A.N."/>
            <person name="Grigoriev I.V."/>
            <person name="Debuchy R."/>
            <person name="Gladieux P."/>
            <person name="Hiltunen Thoren M."/>
            <person name="Johannesson H."/>
        </authorList>
    </citation>
    <scope>NUCLEOTIDE SEQUENCE</scope>
    <source>
        <strain evidence="1">CBS 123565</strain>
    </source>
</reference>
<organism evidence="1 2">
    <name type="scientific">Trichocladium antarcticum</name>
    <dbReference type="NCBI Taxonomy" id="1450529"/>
    <lineage>
        <taxon>Eukaryota</taxon>
        <taxon>Fungi</taxon>
        <taxon>Dikarya</taxon>
        <taxon>Ascomycota</taxon>
        <taxon>Pezizomycotina</taxon>
        <taxon>Sordariomycetes</taxon>
        <taxon>Sordariomycetidae</taxon>
        <taxon>Sordariales</taxon>
        <taxon>Chaetomiaceae</taxon>
        <taxon>Trichocladium</taxon>
    </lineage>
</organism>
<reference evidence="1" key="2">
    <citation type="submission" date="2023-05" db="EMBL/GenBank/DDBJ databases">
        <authorList>
            <consortium name="Lawrence Berkeley National Laboratory"/>
            <person name="Steindorff A."/>
            <person name="Hensen N."/>
            <person name="Bonometti L."/>
            <person name="Westerberg I."/>
            <person name="Brannstrom I.O."/>
            <person name="Guillou S."/>
            <person name="Cros-Aarteil S."/>
            <person name="Calhoun S."/>
            <person name="Haridas S."/>
            <person name="Kuo A."/>
            <person name="Mondo S."/>
            <person name="Pangilinan J."/>
            <person name="Riley R."/>
            <person name="Labutti K."/>
            <person name="Andreopoulos B."/>
            <person name="Lipzen A."/>
            <person name="Chen C."/>
            <person name="Yanf M."/>
            <person name="Daum C."/>
            <person name="Ng V."/>
            <person name="Clum A."/>
            <person name="Ohm R."/>
            <person name="Martin F."/>
            <person name="Silar P."/>
            <person name="Natvig D."/>
            <person name="Lalanne C."/>
            <person name="Gautier V."/>
            <person name="Ament-Velasquez S.L."/>
            <person name="Kruys A."/>
            <person name="Hutchinson M.I."/>
            <person name="Powell A.J."/>
            <person name="Barry K."/>
            <person name="Miller A.N."/>
            <person name="Grigoriev I.V."/>
            <person name="Debuchy R."/>
            <person name="Gladieux P."/>
            <person name="Thoren M.H."/>
            <person name="Johannesson H."/>
        </authorList>
    </citation>
    <scope>NUCLEOTIDE SEQUENCE</scope>
    <source>
        <strain evidence="1">CBS 123565</strain>
    </source>
</reference>
<sequence>MRPPAGWGWPAADRGLFEAAMMTPTSNRHHHLGAGSSRDLGRCPQSRGLVDDTRQTIKSAIGCMLPPPGCNASQGRSSQWSSDTIRPADTASGWMPAQLSSTQETANPAGTLLRSLTGTSTYAASAFSDPRRCTKTTAFQLTSQRQPLFGQHRNKNRLIIDWPALMYLACRAPDLLALWGYPTI</sequence>
<protein>
    <submittedName>
        <fullName evidence="1">Uncharacterized protein</fullName>
    </submittedName>
</protein>
<dbReference type="AlphaFoldDB" id="A0AAN6UTL4"/>
<gene>
    <name evidence="1" type="ORF">BT67DRAFT_18278</name>
</gene>
<proteinExistence type="predicted"/>